<dbReference type="SMART" id="SM00044">
    <property type="entry name" value="CYCc"/>
    <property type="match status" value="1"/>
</dbReference>
<dbReference type="SMART" id="SM00382">
    <property type="entry name" value="AAA"/>
    <property type="match status" value="1"/>
</dbReference>
<protein>
    <submittedName>
        <fullName evidence="4">AAA family ATPase</fullName>
    </submittedName>
</protein>
<dbReference type="Proteomes" id="UP001055337">
    <property type="component" value="Chromosome"/>
</dbReference>
<dbReference type="PANTHER" id="PTHR16305:SF28">
    <property type="entry name" value="GUANYLATE CYCLASE DOMAIN-CONTAINING PROTEIN"/>
    <property type="match status" value="1"/>
</dbReference>
<dbReference type="InterPro" id="IPR001054">
    <property type="entry name" value="A/G_cyclase"/>
</dbReference>
<dbReference type="InterPro" id="IPR029787">
    <property type="entry name" value="Nucleotide_cyclase"/>
</dbReference>
<dbReference type="Pfam" id="PF13191">
    <property type="entry name" value="AAA_16"/>
    <property type="match status" value="1"/>
</dbReference>
<accession>A0ABY3TQS3</accession>
<reference evidence="4" key="1">
    <citation type="submission" date="2022-08" db="EMBL/GenBank/DDBJ databases">
        <title>Whole genome sequencing of non-tuberculosis mycobacteria type-strains.</title>
        <authorList>
            <person name="Igarashi Y."/>
            <person name="Osugi A."/>
            <person name="Mitarai S."/>
        </authorList>
    </citation>
    <scope>NUCLEOTIDE SEQUENCE</scope>
    <source>
        <strain evidence="4">JCM 16369</strain>
    </source>
</reference>
<evidence type="ECO:0000313" key="5">
    <source>
        <dbReference type="Proteomes" id="UP001055337"/>
    </source>
</evidence>
<dbReference type="Gene3D" id="3.40.50.300">
    <property type="entry name" value="P-loop containing nucleotide triphosphate hydrolases"/>
    <property type="match status" value="1"/>
</dbReference>
<evidence type="ECO:0000259" key="3">
    <source>
        <dbReference type="PROSITE" id="PS50125"/>
    </source>
</evidence>
<keyword evidence="2" id="KW-0067">ATP-binding</keyword>
<dbReference type="Pfam" id="PF00211">
    <property type="entry name" value="Guanylate_cyc"/>
    <property type="match status" value="1"/>
</dbReference>
<keyword evidence="1" id="KW-0547">Nucleotide-binding</keyword>
<dbReference type="Gene3D" id="3.30.70.1230">
    <property type="entry name" value="Nucleotide cyclase"/>
    <property type="match status" value="1"/>
</dbReference>
<dbReference type="InterPro" id="IPR041664">
    <property type="entry name" value="AAA_16"/>
</dbReference>
<sequence>MPAADTAEYKQVTVVFADVARSMDIAAALDLERLREVMTDLVERCAEVARRYGGSVEYNGDGVMALFGAPVALEDHAIRACLAALDIQDEARRLAAAVKERDGLDLDLRVGLNSGRVIAGRIGAGTLGYAATGETVGFAQRMESVAPPGEVMLSETTARLVEHQAVLAPAESARVKGFDAPVRAYRLVAISARGAKAERVEATLVGRRWEIAALDAMVERATGGRGGVVSVIGPPGIGKSRVAREAAAVAGLRGVDVVWTFCESHARDVPFHLVTQLLRAVIGVDDLDNSSARARLRDQIPNAGPHDLLLLDDLLGVADPEVPLPVIDPDARRRRLTAMINTASLARTTPALVIIEDAHWMDVVSESMVAEFLSVVPRTPLMVLITARPEYRGGLSRMSGAQSIALAPLSDSDTATLLGELLGPHSSVGEIAAVIVDRSRGNPFFAEEMVRELVQRGALQGESGDYMCDADVAELDVPVTVQAAIESRIDRLSASAKRALTAASVVGNRFGADLLAALGVDADFEELLEAELVEQVRFTPVAEYAFRHPLVRAVAYESQLRSDRAESHRRLAAAIQERAPELADENAAQIAEHLYAAGDLDPAFGWHMRAGARSANRDVAAARVSWERACRIADESPGDAPDVLAKRIAPRTMLCASGWQAIEETRGRIEELRTLCDEAGDQVSLAIGMTGLATELLYAGRSVEGSRLMSKQMQLLASIGDPAVIALGLIAFNNWFDAGEFDEIVRWSETIIELTEDDPTRGAGTGFGSPLAAALAWRGVAAWWRGSPGWREDLSQAWAHAHRSDPTTYAMVVGWTFGIEIAFSVISADESALQTIEAAVQTAEASSNAARSIVTFTLAVALLNRPSPADRQRGLDLMADVRQMWVREPIDFLISVADFCSAAERCRRGERDAVIPVIRQAVDQLHRAGRPFFGVLGIQALVETLVDGGDDDDLAEAERAVDLLVSWQGDRGSAVVNITELRLRALLAGARDDGVAYHALSERFRAMAESLGFDGHIAWARSMTEADLV</sequence>
<dbReference type="EMBL" id="CP092362">
    <property type="protein sequence ID" value="ULN43017.1"/>
    <property type="molecule type" value="Genomic_DNA"/>
</dbReference>
<dbReference type="SUPFAM" id="SSF55073">
    <property type="entry name" value="Nucleotide cyclase"/>
    <property type="match status" value="1"/>
</dbReference>
<dbReference type="CDD" id="cd07302">
    <property type="entry name" value="CHD"/>
    <property type="match status" value="1"/>
</dbReference>
<dbReference type="PROSITE" id="PS50125">
    <property type="entry name" value="GUANYLATE_CYCLASE_2"/>
    <property type="match status" value="1"/>
</dbReference>
<dbReference type="RefSeq" id="WP_240179346.1">
    <property type="nucleotide sequence ID" value="NZ_CP092362.2"/>
</dbReference>
<evidence type="ECO:0000313" key="4">
    <source>
        <dbReference type="EMBL" id="ULN43017.1"/>
    </source>
</evidence>
<evidence type="ECO:0000256" key="2">
    <source>
        <dbReference type="ARBA" id="ARBA00022840"/>
    </source>
</evidence>
<dbReference type="PANTHER" id="PTHR16305">
    <property type="entry name" value="TESTICULAR SOLUBLE ADENYLYL CYCLASE"/>
    <property type="match status" value="1"/>
</dbReference>
<name>A0ABY3TQS3_9MYCO</name>
<dbReference type="InterPro" id="IPR003593">
    <property type="entry name" value="AAA+_ATPase"/>
</dbReference>
<feature type="domain" description="Guanylate cyclase" evidence="3">
    <location>
        <begin position="13"/>
        <end position="143"/>
    </location>
</feature>
<gene>
    <name evidence="4" type="ORF">MI149_08025</name>
</gene>
<dbReference type="InterPro" id="IPR027417">
    <property type="entry name" value="P-loop_NTPase"/>
</dbReference>
<dbReference type="SUPFAM" id="SSF52540">
    <property type="entry name" value="P-loop containing nucleoside triphosphate hydrolases"/>
    <property type="match status" value="1"/>
</dbReference>
<evidence type="ECO:0000256" key="1">
    <source>
        <dbReference type="ARBA" id="ARBA00022741"/>
    </source>
</evidence>
<keyword evidence="5" id="KW-1185">Reference proteome</keyword>
<organism evidence="4 5">
    <name type="scientific">Mycolicibacterium crocinum</name>
    <dbReference type="NCBI Taxonomy" id="388459"/>
    <lineage>
        <taxon>Bacteria</taxon>
        <taxon>Bacillati</taxon>
        <taxon>Actinomycetota</taxon>
        <taxon>Actinomycetes</taxon>
        <taxon>Mycobacteriales</taxon>
        <taxon>Mycobacteriaceae</taxon>
        <taxon>Mycolicibacterium</taxon>
    </lineage>
</organism>
<proteinExistence type="predicted"/>